<dbReference type="GeneID" id="113514320"/>
<evidence type="ECO:0000256" key="6">
    <source>
        <dbReference type="ARBA" id="ARBA00023125"/>
    </source>
</evidence>
<dbReference type="Proteomes" id="UP001652740">
    <property type="component" value="Unplaced"/>
</dbReference>
<keyword evidence="2 9" id="KW-0479">Metal-binding</keyword>
<organism evidence="12 13">
    <name type="scientific">Galleria mellonella</name>
    <name type="common">Greater wax moth</name>
    <dbReference type="NCBI Taxonomy" id="7137"/>
    <lineage>
        <taxon>Eukaryota</taxon>
        <taxon>Metazoa</taxon>
        <taxon>Ecdysozoa</taxon>
        <taxon>Arthropoda</taxon>
        <taxon>Hexapoda</taxon>
        <taxon>Insecta</taxon>
        <taxon>Pterygota</taxon>
        <taxon>Neoptera</taxon>
        <taxon>Endopterygota</taxon>
        <taxon>Lepidoptera</taxon>
        <taxon>Glossata</taxon>
        <taxon>Ditrysia</taxon>
        <taxon>Pyraloidea</taxon>
        <taxon>Pyralidae</taxon>
        <taxon>Galleriinae</taxon>
        <taxon>Galleria</taxon>
    </lineage>
</organism>
<dbReference type="RefSeq" id="XP_026754178.2">
    <property type="nucleotide sequence ID" value="XM_026898377.3"/>
</dbReference>
<proteinExistence type="predicted"/>
<dbReference type="InParanoid" id="A0A6J1WQ69"/>
<keyword evidence="4 8" id="KW-0863">Zinc-finger</keyword>
<evidence type="ECO:0000259" key="11">
    <source>
        <dbReference type="PROSITE" id="PS51915"/>
    </source>
</evidence>
<evidence type="ECO:0000313" key="12">
    <source>
        <dbReference type="Proteomes" id="UP001652740"/>
    </source>
</evidence>
<dbReference type="Gene3D" id="3.40.1800.20">
    <property type="match status" value="1"/>
</dbReference>
<evidence type="ECO:0000313" key="13">
    <source>
        <dbReference type="RefSeq" id="XP_026754178.2"/>
    </source>
</evidence>
<protein>
    <submittedName>
        <fullName evidence="13">Zinc finger protein 761-like</fullName>
    </submittedName>
</protein>
<dbReference type="SUPFAM" id="SSF57716">
    <property type="entry name" value="Glucocorticoid receptor-like (DNA-binding domain)"/>
    <property type="match status" value="1"/>
</dbReference>
<dbReference type="Pfam" id="PF00096">
    <property type="entry name" value="zf-C2H2"/>
    <property type="match status" value="2"/>
</dbReference>
<dbReference type="PROSITE" id="PS51915">
    <property type="entry name" value="ZAD"/>
    <property type="match status" value="1"/>
</dbReference>
<evidence type="ECO:0000256" key="1">
    <source>
        <dbReference type="ARBA" id="ARBA00004123"/>
    </source>
</evidence>
<dbReference type="Pfam" id="PF07776">
    <property type="entry name" value="zf-AD"/>
    <property type="match status" value="1"/>
</dbReference>
<feature type="binding site" evidence="9">
    <location>
        <position position="65"/>
    </location>
    <ligand>
        <name>Zn(2+)</name>
        <dbReference type="ChEBI" id="CHEBI:29105"/>
    </ligand>
</feature>
<dbReference type="PANTHER" id="PTHR24404:SF114">
    <property type="entry name" value="KLUMPFUSS, ISOFORM B-RELATED"/>
    <property type="match status" value="1"/>
</dbReference>
<reference evidence="13" key="1">
    <citation type="submission" date="2025-08" db="UniProtKB">
        <authorList>
            <consortium name="RefSeq"/>
        </authorList>
    </citation>
    <scope>IDENTIFICATION</scope>
    <source>
        <tissue evidence="13">Whole larvae</tissue>
    </source>
</reference>
<dbReference type="PANTHER" id="PTHR24404">
    <property type="entry name" value="ZINC FINGER PROTEIN"/>
    <property type="match status" value="1"/>
</dbReference>
<accession>A0A6J1WQ69</accession>
<feature type="domain" description="C2H2-type" evidence="10">
    <location>
        <begin position="288"/>
        <end position="315"/>
    </location>
</feature>
<dbReference type="InterPro" id="IPR013087">
    <property type="entry name" value="Znf_C2H2_type"/>
</dbReference>
<dbReference type="PROSITE" id="PS00028">
    <property type="entry name" value="ZINC_FINGER_C2H2_1"/>
    <property type="match status" value="3"/>
</dbReference>
<keyword evidence="7" id="KW-0539">Nucleus</keyword>
<comment type="subcellular location">
    <subcellularLocation>
        <location evidence="1">Nucleus</location>
    </subcellularLocation>
</comment>
<dbReference type="AlphaFoldDB" id="A0A6J1WQ69"/>
<dbReference type="InterPro" id="IPR050589">
    <property type="entry name" value="Ikaros_C2H2-ZF"/>
</dbReference>
<feature type="domain" description="C2H2-type" evidence="10">
    <location>
        <begin position="372"/>
        <end position="400"/>
    </location>
</feature>
<evidence type="ECO:0000256" key="8">
    <source>
        <dbReference type="PROSITE-ProRule" id="PRU00042"/>
    </source>
</evidence>
<evidence type="ECO:0000256" key="9">
    <source>
        <dbReference type="PROSITE-ProRule" id="PRU01263"/>
    </source>
</evidence>
<gene>
    <name evidence="13" type="primary">LOC113514320</name>
</gene>
<evidence type="ECO:0000256" key="2">
    <source>
        <dbReference type="ARBA" id="ARBA00022723"/>
    </source>
</evidence>
<feature type="domain" description="C2H2-type" evidence="10">
    <location>
        <begin position="260"/>
        <end position="287"/>
    </location>
</feature>
<keyword evidence="5 9" id="KW-0862">Zinc</keyword>
<dbReference type="PROSITE" id="PS50157">
    <property type="entry name" value="ZINC_FINGER_C2H2_2"/>
    <property type="match status" value="5"/>
</dbReference>
<sequence>MVGSLMLLKLLQHTRKCRYDDEKIANKSKDKVVNQLTNLGTSNNLIAPKHEFMKTKSCKDEQKICRVCLKEGVILIFGGKECSTTSNLTEALKLFGGLDVHVDDVYPKYLCDKCHTFLLSAILFRETAQKSDQFLKQSTQKSVTTNNEEMLVKKEHRESHTYEFEEDIEFKEEYKQSKENPNGKEYSTHGCKEEKTTAVTKEFKSYHCLKCNLSFENITEYKEHKNMKITCSICNKSYEHSYMKIHRALHDTQIRLQNSYMCDICGKLCHRKGWFTRHRETHFYSLPYKCSLCPYKGRFPDTLKAHMRTHTGEKPFQCTECSYRSSCKSNLNKHMAIHRDKQFKCNLCEHVFSTKRNLEVHLKHSHMGIKEHVCDICNKAFSSRNKMNFHQIRIHKREKRRSGLTPLYLQAQTKE</sequence>
<dbReference type="SUPFAM" id="SSF57667">
    <property type="entry name" value="beta-beta-alpha zinc fingers"/>
    <property type="match status" value="3"/>
</dbReference>
<feature type="domain" description="C2H2-type" evidence="10">
    <location>
        <begin position="316"/>
        <end position="343"/>
    </location>
</feature>
<dbReference type="SMART" id="SM00868">
    <property type="entry name" value="zf-AD"/>
    <property type="match status" value="1"/>
</dbReference>
<dbReference type="Gene3D" id="3.30.160.60">
    <property type="entry name" value="Classic Zinc Finger"/>
    <property type="match status" value="4"/>
</dbReference>
<name>A0A6J1WQ69_GALME</name>
<dbReference type="GO" id="GO:0008270">
    <property type="term" value="F:zinc ion binding"/>
    <property type="evidence" value="ECO:0007669"/>
    <property type="project" value="UniProtKB-UniRule"/>
</dbReference>
<dbReference type="InterPro" id="IPR036236">
    <property type="entry name" value="Znf_C2H2_sf"/>
</dbReference>
<dbReference type="InterPro" id="IPR012934">
    <property type="entry name" value="Znf_AD"/>
</dbReference>
<feature type="binding site" evidence="9">
    <location>
        <position position="114"/>
    </location>
    <ligand>
        <name>Zn(2+)</name>
        <dbReference type="ChEBI" id="CHEBI:29105"/>
    </ligand>
</feature>
<keyword evidence="3" id="KW-0677">Repeat</keyword>
<dbReference type="GO" id="GO:0005634">
    <property type="term" value="C:nucleus"/>
    <property type="evidence" value="ECO:0007669"/>
    <property type="project" value="InterPro"/>
</dbReference>
<evidence type="ECO:0000256" key="3">
    <source>
        <dbReference type="ARBA" id="ARBA00022737"/>
    </source>
</evidence>
<keyword evidence="6" id="KW-0238">DNA-binding</keyword>
<keyword evidence="12" id="KW-1185">Reference proteome</keyword>
<dbReference type="KEGG" id="gmw:113514320"/>
<evidence type="ECO:0000256" key="4">
    <source>
        <dbReference type="ARBA" id="ARBA00022771"/>
    </source>
</evidence>
<feature type="binding site" evidence="9">
    <location>
        <position position="111"/>
    </location>
    <ligand>
        <name>Zn(2+)</name>
        <dbReference type="ChEBI" id="CHEBI:29105"/>
    </ligand>
</feature>
<evidence type="ECO:0000256" key="5">
    <source>
        <dbReference type="ARBA" id="ARBA00022833"/>
    </source>
</evidence>
<evidence type="ECO:0000256" key="7">
    <source>
        <dbReference type="ARBA" id="ARBA00023242"/>
    </source>
</evidence>
<feature type="binding site" evidence="9">
    <location>
        <position position="68"/>
    </location>
    <ligand>
        <name>Zn(2+)</name>
        <dbReference type="ChEBI" id="CHEBI:29105"/>
    </ligand>
</feature>
<feature type="domain" description="C2H2-type" evidence="10">
    <location>
        <begin position="343"/>
        <end position="371"/>
    </location>
</feature>
<dbReference type="SMART" id="SM00355">
    <property type="entry name" value="ZnF_C2H2"/>
    <property type="match status" value="7"/>
</dbReference>
<evidence type="ECO:0000259" key="10">
    <source>
        <dbReference type="PROSITE" id="PS50157"/>
    </source>
</evidence>
<feature type="domain" description="ZAD" evidence="11">
    <location>
        <begin position="63"/>
        <end position="138"/>
    </location>
</feature>